<keyword evidence="3 14" id="KW-0813">Transport</keyword>
<dbReference type="OrthoDB" id="9783445at2"/>
<reference evidence="18 19" key="1">
    <citation type="submission" date="2016-03" db="EMBL/GenBank/DDBJ databases">
        <title>Acetic acid bacteria sequencing.</title>
        <authorList>
            <person name="Brandt J."/>
            <person name="Jakob F."/>
            <person name="Vogel R.F."/>
        </authorList>
    </citation>
    <scope>NUCLEOTIDE SEQUENCE [LARGE SCALE GENOMIC DNA]</scope>
    <source>
        <strain evidence="18 19">NBRC 101099</strain>
    </source>
</reference>
<feature type="transmembrane region" description="Helical" evidence="15">
    <location>
        <begin position="42"/>
        <end position="66"/>
    </location>
</feature>
<evidence type="ECO:0000256" key="5">
    <source>
        <dbReference type="ARBA" id="ARBA00022660"/>
    </source>
</evidence>
<dbReference type="EMBL" id="CP014691">
    <property type="protein sequence ID" value="AQS87127.1"/>
    <property type="molecule type" value="Genomic_DNA"/>
</dbReference>
<dbReference type="GO" id="GO:0005507">
    <property type="term" value="F:copper ion binding"/>
    <property type="evidence" value="ECO:0007669"/>
    <property type="project" value="InterPro"/>
</dbReference>
<organism evidence="18 19">
    <name type="scientific">Neoasaia chiangmaiensis</name>
    <dbReference type="NCBI Taxonomy" id="320497"/>
    <lineage>
        <taxon>Bacteria</taxon>
        <taxon>Pseudomonadati</taxon>
        <taxon>Pseudomonadota</taxon>
        <taxon>Alphaproteobacteria</taxon>
        <taxon>Acetobacterales</taxon>
        <taxon>Acetobacteraceae</taxon>
        <taxon>Neoasaia</taxon>
    </lineage>
</organism>
<keyword evidence="12" id="KW-0564">Palmitate</keyword>
<dbReference type="SUPFAM" id="SSF49503">
    <property type="entry name" value="Cupredoxins"/>
    <property type="match status" value="1"/>
</dbReference>
<dbReference type="NCBIfam" id="TIGR01433">
    <property type="entry name" value="CyoA"/>
    <property type="match status" value="1"/>
</dbReference>
<keyword evidence="13" id="KW-0449">Lipoprotein</keyword>
<keyword evidence="10 14" id="KW-0560">Oxidoreductase</keyword>
<dbReference type="PRINTS" id="PR01166">
    <property type="entry name" value="CYCOXIDASEII"/>
</dbReference>
<keyword evidence="6 15" id="KW-0812">Transmembrane</keyword>
<keyword evidence="19" id="KW-1185">Reference proteome</keyword>
<protein>
    <recommendedName>
        <fullName evidence="14">Ubiquinol oxidase subunit 2</fullName>
    </recommendedName>
</protein>
<evidence type="ECO:0000256" key="1">
    <source>
        <dbReference type="ARBA" id="ARBA00004651"/>
    </source>
</evidence>
<proteinExistence type="inferred from homology"/>
<dbReference type="CDD" id="cd04212">
    <property type="entry name" value="CuRO_UO_II"/>
    <property type="match status" value="1"/>
</dbReference>
<dbReference type="SUPFAM" id="SSF81464">
    <property type="entry name" value="Cytochrome c oxidase subunit II-like, transmembrane region"/>
    <property type="match status" value="1"/>
</dbReference>
<dbReference type="AlphaFoldDB" id="A0A1U9KMV9"/>
<name>A0A1U9KMV9_9PROT</name>
<gene>
    <name evidence="18" type="ORF">A0U93_03340</name>
</gene>
<dbReference type="PANTHER" id="PTHR22888">
    <property type="entry name" value="CYTOCHROME C OXIDASE, SUBUNIT II"/>
    <property type="match status" value="1"/>
</dbReference>
<dbReference type="Proteomes" id="UP000188604">
    <property type="component" value="Chromosome"/>
</dbReference>
<evidence type="ECO:0000256" key="2">
    <source>
        <dbReference type="ARBA" id="ARBA00007866"/>
    </source>
</evidence>
<evidence type="ECO:0000256" key="14">
    <source>
        <dbReference type="PIRNR" id="PIRNR000292"/>
    </source>
</evidence>
<dbReference type="PROSITE" id="PS50999">
    <property type="entry name" value="COX2_TM"/>
    <property type="match status" value="1"/>
</dbReference>
<keyword evidence="9 15" id="KW-1133">Transmembrane helix</keyword>
<dbReference type="InterPro" id="IPR034227">
    <property type="entry name" value="CuRO_UO_II"/>
</dbReference>
<evidence type="ECO:0000256" key="3">
    <source>
        <dbReference type="ARBA" id="ARBA00022448"/>
    </source>
</evidence>
<keyword evidence="11 14" id="KW-0472">Membrane</keyword>
<feature type="domain" description="Cytochrome oxidase subunit II transmembrane region profile" evidence="17">
    <location>
        <begin position="20"/>
        <end position="117"/>
    </location>
</feature>
<dbReference type="GO" id="GO:0042773">
    <property type="term" value="P:ATP synthesis coupled electron transport"/>
    <property type="evidence" value="ECO:0007669"/>
    <property type="project" value="TreeGrafter"/>
</dbReference>
<dbReference type="InterPro" id="IPR045187">
    <property type="entry name" value="CcO_II"/>
</dbReference>
<feature type="domain" description="Cytochrome oxidase subunit II copper A binding" evidence="16">
    <location>
        <begin position="130"/>
        <end position="242"/>
    </location>
</feature>
<dbReference type="GO" id="GO:0016682">
    <property type="term" value="F:oxidoreductase activity, acting on diphenols and related substances as donors, oxygen as acceptor"/>
    <property type="evidence" value="ECO:0007669"/>
    <property type="project" value="InterPro"/>
</dbReference>
<keyword evidence="5 14" id="KW-0679">Respiratory chain</keyword>
<dbReference type="PANTHER" id="PTHR22888:SF18">
    <property type="entry name" value="CYTOCHROME BO(3) UBIQUINOL OXIDASE SUBUNIT 2"/>
    <property type="match status" value="1"/>
</dbReference>
<dbReference type="PIRSF" id="PIRSF000292">
    <property type="entry name" value="Ubi_od_II"/>
    <property type="match status" value="1"/>
</dbReference>
<dbReference type="Pfam" id="PF00116">
    <property type="entry name" value="COX2"/>
    <property type="match status" value="1"/>
</dbReference>
<dbReference type="InterPro" id="IPR002429">
    <property type="entry name" value="CcO_II-like_C"/>
</dbReference>
<dbReference type="GO" id="GO:0004129">
    <property type="term" value="F:cytochrome-c oxidase activity"/>
    <property type="evidence" value="ECO:0007669"/>
    <property type="project" value="UniProtKB-UniRule"/>
</dbReference>
<keyword evidence="7" id="KW-0732">Signal</keyword>
<accession>A0A1U9KMV9</accession>
<keyword evidence="4 14" id="KW-1003">Cell membrane</keyword>
<evidence type="ECO:0000259" key="17">
    <source>
        <dbReference type="PROSITE" id="PS50999"/>
    </source>
</evidence>
<evidence type="ECO:0000256" key="12">
    <source>
        <dbReference type="ARBA" id="ARBA00023139"/>
    </source>
</evidence>
<feature type="transmembrane region" description="Helical" evidence="15">
    <location>
        <begin position="87"/>
        <end position="108"/>
    </location>
</feature>
<dbReference type="InterPro" id="IPR008972">
    <property type="entry name" value="Cupredoxin"/>
</dbReference>
<dbReference type="Gene3D" id="1.10.287.90">
    <property type="match status" value="1"/>
</dbReference>
<dbReference type="InterPro" id="IPR006333">
    <property type="entry name" value="Cyt_o_ubiquinol_oxidase_su2"/>
</dbReference>
<sequence length="312" mass="34562">MNNRILPKLRRLLPLAPALLLPGCTLDVLDPRGPVGMTERNIIVIEALVMLAIVLPVIGLTLYYAWTYRESNTKAEYLPNWDHSTKIEIFVWGAPAVIILVLGGLSLWSTYALDPYRRLTTTATADAAPQKPLNVEVVSLDWKWLFIYPDQGIATINQLAIPVNTPVNFRITSDAVMTSFFIPRLGSMIYSMAGMQTQLHLMASEAGDYQGEAAHYSGRGFSDMKFRTLAMPGNEFNAWVDKIKATSDTLDSADYPKIAAPQEAAPVQYFAHVQPGLFDGIVAKYNNGTVIDKSTGKVMHMQSAMSDMQMKE</sequence>
<evidence type="ECO:0000256" key="4">
    <source>
        <dbReference type="ARBA" id="ARBA00022475"/>
    </source>
</evidence>
<evidence type="ECO:0000256" key="13">
    <source>
        <dbReference type="ARBA" id="ARBA00023288"/>
    </source>
</evidence>
<dbReference type="Pfam" id="PF06481">
    <property type="entry name" value="COX_ARM"/>
    <property type="match status" value="1"/>
</dbReference>
<evidence type="ECO:0000256" key="8">
    <source>
        <dbReference type="ARBA" id="ARBA00022982"/>
    </source>
</evidence>
<keyword evidence="8 14" id="KW-0249">Electron transport</keyword>
<evidence type="ECO:0000313" key="19">
    <source>
        <dbReference type="Proteomes" id="UP000188604"/>
    </source>
</evidence>
<dbReference type="InterPro" id="IPR036257">
    <property type="entry name" value="Cyt_c_oxidase_su2_TM_sf"/>
</dbReference>
<dbReference type="GO" id="GO:0009486">
    <property type="term" value="F:cytochrome bo3 ubiquinol oxidase activity"/>
    <property type="evidence" value="ECO:0007669"/>
    <property type="project" value="InterPro"/>
</dbReference>
<evidence type="ECO:0000256" key="6">
    <source>
        <dbReference type="ARBA" id="ARBA00022692"/>
    </source>
</evidence>
<evidence type="ECO:0000256" key="11">
    <source>
        <dbReference type="ARBA" id="ARBA00023136"/>
    </source>
</evidence>
<evidence type="ECO:0000259" key="16">
    <source>
        <dbReference type="PROSITE" id="PS50857"/>
    </source>
</evidence>
<dbReference type="InterPro" id="IPR010514">
    <property type="entry name" value="COX_ARM"/>
</dbReference>
<evidence type="ECO:0000256" key="9">
    <source>
        <dbReference type="ARBA" id="ARBA00022989"/>
    </source>
</evidence>
<evidence type="ECO:0000256" key="7">
    <source>
        <dbReference type="ARBA" id="ARBA00022729"/>
    </source>
</evidence>
<evidence type="ECO:0000313" key="18">
    <source>
        <dbReference type="EMBL" id="AQS87127.1"/>
    </source>
</evidence>
<comment type="similarity">
    <text evidence="2 14">Belongs to the cytochrome c oxidase subunit 2 family.</text>
</comment>
<dbReference type="KEGG" id="nch:A0U93_03340"/>
<comment type="subcellular location">
    <subcellularLocation>
        <location evidence="1">Cell membrane</location>
        <topology evidence="1">Multi-pass membrane protein</topology>
    </subcellularLocation>
</comment>
<dbReference type="Gene3D" id="2.60.40.420">
    <property type="entry name" value="Cupredoxins - blue copper proteins"/>
    <property type="match status" value="1"/>
</dbReference>
<evidence type="ECO:0000256" key="10">
    <source>
        <dbReference type="ARBA" id="ARBA00023002"/>
    </source>
</evidence>
<dbReference type="RefSeq" id="WP_077806101.1">
    <property type="nucleotide sequence ID" value="NZ_BJXS01000008.1"/>
</dbReference>
<dbReference type="STRING" id="320497.A0U93_03340"/>
<dbReference type="PROSITE" id="PS50857">
    <property type="entry name" value="COX2_CUA"/>
    <property type="match status" value="1"/>
</dbReference>
<evidence type="ECO:0000256" key="15">
    <source>
        <dbReference type="SAM" id="Phobius"/>
    </source>
</evidence>
<dbReference type="GO" id="GO:0005886">
    <property type="term" value="C:plasma membrane"/>
    <property type="evidence" value="ECO:0007669"/>
    <property type="project" value="UniProtKB-SubCell"/>
</dbReference>
<dbReference type="InterPro" id="IPR011759">
    <property type="entry name" value="Cyt_c_oxidase_su2_TM_dom"/>
</dbReference>